<organism evidence="4 5">
    <name type="scientific">Paramarasmius palmivorus</name>
    <dbReference type="NCBI Taxonomy" id="297713"/>
    <lineage>
        <taxon>Eukaryota</taxon>
        <taxon>Fungi</taxon>
        <taxon>Dikarya</taxon>
        <taxon>Basidiomycota</taxon>
        <taxon>Agaricomycotina</taxon>
        <taxon>Agaricomycetes</taxon>
        <taxon>Agaricomycetidae</taxon>
        <taxon>Agaricales</taxon>
        <taxon>Marasmiineae</taxon>
        <taxon>Marasmiaceae</taxon>
        <taxon>Paramarasmius</taxon>
    </lineage>
</organism>
<comment type="caution">
    <text evidence="4">The sequence shown here is derived from an EMBL/GenBank/DDBJ whole genome shotgun (WGS) entry which is preliminary data.</text>
</comment>
<dbReference type="InterPro" id="IPR020849">
    <property type="entry name" value="Small_GTPase_Ras-type"/>
</dbReference>
<dbReference type="GO" id="GO:0005525">
    <property type="term" value="F:GTP binding"/>
    <property type="evidence" value="ECO:0007669"/>
    <property type="project" value="UniProtKB-KW"/>
</dbReference>
<dbReference type="InterPro" id="IPR001806">
    <property type="entry name" value="Small_GTPase"/>
</dbReference>
<name>A0AAW0BCN8_9AGAR</name>
<keyword evidence="5" id="KW-1185">Reference proteome</keyword>
<reference evidence="4 5" key="1">
    <citation type="submission" date="2024-01" db="EMBL/GenBank/DDBJ databases">
        <title>A draft genome for a cacao thread blight-causing isolate of Paramarasmius palmivorus.</title>
        <authorList>
            <person name="Baruah I.K."/>
            <person name="Bukari Y."/>
            <person name="Amoako-Attah I."/>
            <person name="Meinhardt L.W."/>
            <person name="Bailey B.A."/>
            <person name="Cohen S.P."/>
        </authorList>
    </citation>
    <scope>NUCLEOTIDE SEQUENCE [LARGE SCALE GENOMIC DNA]</scope>
    <source>
        <strain evidence="4 5">GH-12</strain>
    </source>
</reference>
<dbReference type="Gene3D" id="3.40.50.300">
    <property type="entry name" value="P-loop containing nucleotide triphosphate hydrolases"/>
    <property type="match status" value="1"/>
</dbReference>
<dbReference type="GO" id="GO:0007165">
    <property type="term" value="P:signal transduction"/>
    <property type="evidence" value="ECO:0007669"/>
    <property type="project" value="InterPro"/>
</dbReference>
<evidence type="ECO:0000256" key="2">
    <source>
        <dbReference type="ARBA" id="ARBA00022741"/>
    </source>
</evidence>
<dbReference type="Proteomes" id="UP001383192">
    <property type="component" value="Unassembled WGS sequence"/>
</dbReference>
<dbReference type="GO" id="GO:0005886">
    <property type="term" value="C:plasma membrane"/>
    <property type="evidence" value="ECO:0007669"/>
    <property type="project" value="UniProtKB-SubCell"/>
</dbReference>
<protein>
    <submittedName>
        <fullName evidence="4">RAS2 protein</fullName>
    </submittedName>
</protein>
<dbReference type="SUPFAM" id="SSF52540">
    <property type="entry name" value="P-loop containing nucleoside triphosphate hydrolases"/>
    <property type="match status" value="1"/>
</dbReference>
<dbReference type="AlphaFoldDB" id="A0AAW0BCN8"/>
<dbReference type="GO" id="GO:0003924">
    <property type="term" value="F:GTPase activity"/>
    <property type="evidence" value="ECO:0007669"/>
    <property type="project" value="InterPro"/>
</dbReference>
<dbReference type="Pfam" id="PF00071">
    <property type="entry name" value="Ras"/>
    <property type="match status" value="1"/>
</dbReference>
<sequence length="62" mass="6581">MAPTPLPDVERRTLAILGDGGVGKTALAVQTYDPTIEDSYRKKTVVDQQPVVVDIIDTAGQG</sequence>
<keyword evidence="3" id="KW-0342">GTP-binding</keyword>
<evidence type="ECO:0000313" key="4">
    <source>
        <dbReference type="EMBL" id="KAK7024188.1"/>
    </source>
</evidence>
<proteinExistence type="predicted"/>
<comment type="subcellular location">
    <subcellularLocation>
        <location evidence="1">Cell membrane</location>
        <topology evidence="1">Lipid-anchor</topology>
        <orientation evidence="1">Cytoplasmic side</orientation>
    </subcellularLocation>
</comment>
<keyword evidence="2" id="KW-0547">Nucleotide-binding</keyword>
<dbReference type="EMBL" id="JAYKXP010000130">
    <property type="protein sequence ID" value="KAK7024188.1"/>
    <property type="molecule type" value="Genomic_DNA"/>
</dbReference>
<dbReference type="InterPro" id="IPR027417">
    <property type="entry name" value="P-loop_NTPase"/>
</dbReference>
<evidence type="ECO:0000256" key="1">
    <source>
        <dbReference type="ARBA" id="ARBA00004342"/>
    </source>
</evidence>
<evidence type="ECO:0000313" key="5">
    <source>
        <dbReference type="Proteomes" id="UP001383192"/>
    </source>
</evidence>
<gene>
    <name evidence="4" type="primary">ras2_3</name>
    <name evidence="4" type="ORF">VNI00_016496</name>
</gene>
<accession>A0AAW0BCN8</accession>
<evidence type="ECO:0000256" key="3">
    <source>
        <dbReference type="ARBA" id="ARBA00023134"/>
    </source>
</evidence>
<dbReference type="PANTHER" id="PTHR24070">
    <property type="entry name" value="RAS, DI-RAS, AND RHEB FAMILY MEMBERS OF SMALL GTPASE SUPERFAMILY"/>
    <property type="match status" value="1"/>
</dbReference>